<accession>A0AAU8DU15</accession>
<gene>
    <name evidence="1" type="ORF">ABLG96_09125</name>
</gene>
<dbReference type="RefSeq" id="WP_353651445.1">
    <property type="nucleotide sequence ID" value="NZ_CP159218.1"/>
</dbReference>
<dbReference type="EMBL" id="CP159218">
    <property type="protein sequence ID" value="XCG65841.1"/>
    <property type="molecule type" value="Genomic_DNA"/>
</dbReference>
<evidence type="ECO:0000313" key="1">
    <source>
        <dbReference type="EMBL" id="XCG65841.1"/>
    </source>
</evidence>
<reference evidence="1" key="1">
    <citation type="submission" date="2024-05" db="EMBL/GenBank/DDBJ databases">
        <authorList>
            <person name="Cai S.Y."/>
            <person name="Jin L.M."/>
            <person name="Li H.R."/>
        </authorList>
    </citation>
    <scope>NUCLEOTIDE SEQUENCE</scope>
    <source>
        <strain evidence="1">A5-74</strain>
    </source>
</reference>
<name>A0AAU8DU15_9ACTN</name>
<dbReference type="InterPro" id="IPR037079">
    <property type="entry name" value="AF2212/PG0164-like_sf"/>
</dbReference>
<dbReference type="Gene3D" id="2.40.30.100">
    <property type="entry name" value="AF2212/PG0164-like"/>
    <property type="match status" value="1"/>
</dbReference>
<dbReference type="AlphaFoldDB" id="A0AAU8DU15"/>
<sequence length="101" mass="11207">MSATFTAPLWKWDARVEEGWFLVSLPQDLSDHIRDLTAGGPRRGFGSVRVTVLVGSSRWRTSIFPGKDDAPYVLPIKKAVYLREGIELGDPVTVHLDVLDG</sequence>
<protein>
    <submittedName>
        <fullName evidence="1">DUF1905 domain-containing protein</fullName>
    </submittedName>
</protein>
<dbReference type="Pfam" id="PF08922">
    <property type="entry name" value="DUF1905"/>
    <property type="match status" value="1"/>
</dbReference>
<dbReference type="SUPFAM" id="SSF141694">
    <property type="entry name" value="AF2212/PG0164-like"/>
    <property type="match status" value="1"/>
</dbReference>
<organism evidence="1">
    <name type="scientific">Nakamurella sp. A5-74</name>
    <dbReference type="NCBI Taxonomy" id="3158264"/>
    <lineage>
        <taxon>Bacteria</taxon>
        <taxon>Bacillati</taxon>
        <taxon>Actinomycetota</taxon>
        <taxon>Actinomycetes</taxon>
        <taxon>Nakamurellales</taxon>
        <taxon>Nakamurellaceae</taxon>
        <taxon>Nakamurella</taxon>
    </lineage>
</organism>
<dbReference type="InterPro" id="IPR015018">
    <property type="entry name" value="DUF1905"/>
</dbReference>
<proteinExistence type="predicted"/>